<evidence type="ECO:0000256" key="9">
    <source>
        <dbReference type="ARBA" id="ARBA00023136"/>
    </source>
</evidence>
<evidence type="ECO:0000256" key="2">
    <source>
        <dbReference type="ARBA" id="ARBA00004651"/>
    </source>
</evidence>
<evidence type="ECO:0000256" key="6">
    <source>
        <dbReference type="ARBA" id="ARBA00022692"/>
    </source>
</evidence>
<keyword evidence="5" id="KW-1003">Cell membrane</keyword>
<proteinExistence type="predicted"/>
<keyword evidence="7 12" id="KW-1133">Transmembrane helix</keyword>
<keyword evidence="4" id="KW-0813">Transport</keyword>
<dbReference type="EMBL" id="CAJNNW010024756">
    <property type="protein sequence ID" value="CAE8674096.1"/>
    <property type="molecule type" value="Genomic_DNA"/>
</dbReference>
<evidence type="ECO:0000256" key="10">
    <source>
        <dbReference type="ARBA" id="ARBA00030646"/>
    </source>
</evidence>
<evidence type="ECO:0000256" key="8">
    <source>
        <dbReference type="ARBA" id="ARBA00023065"/>
    </source>
</evidence>
<evidence type="ECO:0000256" key="12">
    <source>
        <dbReference type="SAM" id="Phobius"/>
    </source>
</evidence>
<dbReference type="InterPro" id="IPR008509">
    <property type="entry name" value="MOT2/MFSD5"/>
</dbReference>
<dbReference type="PANTHER" id="PTHR23516">
    <property type="entry name" value="SAM (S-ADENOSYL METHIONINE) TRANSPORTER"/>
    <property type="match status" value="1"/>
</dbReference>
<comment type="subcellular location">
    <subcellularLocation>
        <location evidence="2">Cell membrane</location>
        <topology evidence="2">Multi-pass membrane protein</topology>
    </subcellularLocation>
</comment>
<dbReference type="PANTHER" id="PTHR23516:SF1">
    <property type="entry name" value="MOLYBDATE-ANION TRANSPORTER"/>
    <property type="match status" value="1"/>
</dbReference>
<feature type="transmembrane region" description="Helical" evidence="12">
    <location>
        <begin position="535"/>
        <end position="555"/>
    </location>
</feature>
<evidence type="ECO:0000256" key="5">
    <source>
        <dbReference type="ARBA" id="ARBA00022475"/>
    </source>
</evidence>
<feature type="transmembrane region" description="Helical" evidence="12">
    <location>
        <begin position="69"/>
        <end position="86"/>
    </location>
</feature>
<keyword evidence="9 12" id="KW-0472">Membrane</keyword>
<feature type="transmembrane region" description="Helical" evidence="12">
    <location>
        <begin position="448"/>
        <end position="469"/>
    </location>
</feature>
<evidence type="ECO:0000256" key="11">
    <source>
        <dbReference type="ARBA" id="ARBA00032555"/>
    </source>
</evidence>
<keyword evidence="6 12" id="KW-0812">Transmembrane</keyword>
<evidence type="ECO:0000256" key="4">
    <source>
        <dbReference type="ARBA" id="ARBA00022448"/>
    </source>
</evidence>
<dbReference type="Proteomes" id="UP000626109">
    <property type="component" value="Unassembled WGS sequence"/>
</dbReference>
<feature type="transmembrane region" description="Helical" evidence="12">
    <location>
        <begin position="417"/>
        <end position="436"/>
    </location>
</feature>
<dbReference type="GO" id="GO:0005886">
    <property type="term" value="C:plasma membrane"/>
    <property type="evidence" value="ECO:0007669"/>
    <property type="project" value="UniProtKB-SubCell"/>
</dbReference>
<comment type="function">
    <text evidence="1">Mediates high-affinity intracellular uptake of the rare oligo-element molybdenum.</text>
</comment>
<evidence type="ECO:0000256" key="1">
    <source>
        <dbReference type="ARBA" id="ARBA00003019"/>
    </source>
</evidence>
<feature type="transmembrane region" description="Helical" evidence="12">
    <location>
        <begin position="510"/>
        <end position="529"/>
    </location>
</feature>
<reference evidence="13" key="1">
    <citation type="submission" date="2021-02" db="EMBL/GenBank/DDBJ databases">
        <authorList>
            <person name="Dougan E. K."/>
            <person name="Rhodes N."/>
            <person name="Thang M."/>
            <person name="Chan C."/>
        </authorList>
    </citation>
    <scope>NUCLEOTIDE SEQUENCE</scope>
</reference>
<evidence type="ECO:0000313" key="14">
    <source>
        <dbReference type="Proteomes" id="UP000626109"/>
    </source>
</evidence>
<organism evidence="13 14">
    <name type="scientific">Polarella glacialis</name>
    <name type="common">Dinoflagellate</name>
    <dbReference type="NCBI Taxonomy" id="89957"/>
    <lineage>
        <taxon>Eukaryota</taxon>
        <taxon>Sar</taxon>
        <taxon>Alveolata</taxon>
        <taxon>Dinophyceae</taxon>
        <taxon>Suessiales</taxon>
        <taxon>Suessiaceae</taxon>
        <taxon>Polarella</taxon>
    </lineage>
</organism>
<gene>
    <name evidence="13" type="ORF">PGLA2088_LOCUS18815</name>
</gene>
<dbReference type="InterPro" id="IPR036259">
    <property type="entry name" value="MFS_trans_sf"/>
</dbReference>
<feature type="transmembrane region" description="Helical" evidence="12">
    <location>
        <begin position="385"/>
        <end position="405"/>
    </location>
</feature>
<dbReference type="SUPFAM" id="SSF103473">
    <property type="entry name" value="MFS general substrate transporter"/>
    <property type="match status" value="1"/>
</dbReference>
<dbReference type="AlphaFoldDB" id="A0A813JDX5"/>
<dbReference type="GO" id="GO:0015098">
    <property type="term" value="F:molybdate ion transmembrane transporter activity"/>
    <property type="evidence" value="ECO:0007669"/>
    <property type="project" value="InterPro"/>
</dbReference>
<evidence type="ECO:0000256" key="3">
    <source>
        <dbReference type="ARBA" id="ARBA00021242"/>
    </source>
</evidence>
<protein>
    <recommendedName>
        <fullName evidence="3">Molybdate-anion transporter</fullName>
    </recommendedName>
    <alternativeName>
        <fullName evidence="10">Major facilitator superfamily domain-containing protein 5</fullName>
    </alternativeName>
    <alternativeName>
        <fullName evidence="11">Molybdate transporter 2 homolog</fullName>
    </alternativeName>
</protein>
<evidence type="ECO:0000313" key="13">
    <source>
        <dbReference type="EMBL" id="CAE8674096.1"/>
    </source>
</evidence>
<keyword evidence="8" id="KW-0406">Ion transport</keyword>
<evidence type="ECO:0000256" key="7">
    <source>
        <dbReference type="ARBA" id="ARBA00022989"/>
    </source>
</evidence>
<dbReference type="GO" id="GO:0006811">
    <property type="term" value="P:monoatomic ion transport"/>
    <property type="evidence" value="ECO:0007669"/>
    <property type="project" value="UniProtKB-KW"/>
</dbReference>
<accession>A0A813JDX5</accession>
<feature type="transmembrane region" description="Helical" evidence="12">
    <location>
        <begin position="475"/>
        <end position="498"/>
    </location>
</feature>
<comment type="caution">
    <text evidence="13">The sequence shown here is derived from an EMBL/GenBank/DDBJ whole genome shotgun (WGS) entry which is preliminary data.</text>
</comment>
<name>A0A813JDX5_POLGL</name>
<dbReference type="Pfam" id="PF05631">
    <property type="entry name" value="MFS_5"/>
    <property type="match status" value="2"/>
</dbReference>
<sequence length="561" mass="60185">LAVPMAMGSVSRRASRRTRRPLAVICASVALGLCALASRPGLSHAVHHEADHVSPPGEGGIMHLLCGDVYRTIFWPLLVATAGLAWRTRPKVEAALPPGFSSYQRRYLIVWSLAVAADWLQGLMPQSIQMIPTHEVTCFPVGEQEKCAQLPQISYPMLGSVAALLCAELGPNALADVMKAYLQESPNCRNAVLPRKHAFRLLQAVHVMVLYAGSCVTKHSGAPVSVLGGISTSLLFSTFESGVLDGSELNRFTALRPWLVQSPSIDVVLLARESNEQRFWHIWQPEFSCQSRCGSAPYEALCVLVSDIRRSELDDKIVESSIWHYGGYTAPFDISLVCLLLAIPAIQMTWTENYGDNKAGGEGAGIVSSLRAGARAMGSNWQVPVLGLAVAAFEGSMYCFVFNWTPALDAGGGPPPPHGLIFSSFMMACMCGSSFFGMLDSSYRPVKVLLPVIVAAAAALGLIGFSLARGSTSNAAIFAGFLIFEACVGAYFPCMGTVKSQVVPEDARAGVYNVYRVPLNFFVIFLLLTDISLPMQFGACCCLLLVAAGAVVLIGRAGQTR</sequence>
<dbReference type="Gene3D" id="1.20.1250.20">
    <property type="entry name" value="MFS general substrate transporter like domains"/>
    <property type="match status" value="1"/>
</dbReference>
<feature type="non-terminal residue" evidence="13">
    <location>
        <position position="1"/>
    </location>
</feature>